<dbReference type="Pfam" id="PF01885">
    <property type="entry name" value="PTS_2-RNA"/>
    <property type="match status" value="1"/>
</dbReference>
<dbReference type="GO" id="GO:0006388">
    <property type="term" value="P:tRNA splicing, via endonucleolytic cleavage and ligation"/>
    <property type="evidence" value="ECO:0007669"/>
    <property type="project" value="TreeGrafter"/>
</dbReference>
<dbReference type="EMBL" id="JARJCW010000001">
    <property type="protein sequence ID" value="KAJ7230486.1"/>
    <property type="molecule type" value="Genomic_DNA"/>
</dbReference>
<comment type="catalytic activity">
    <reaction evidence="6">
        <text>2'-phospho-[ligated tRNA] + NAD(+) = mature tRNA + ADP-alpha-D-ribose 1'',2''-cyclic phosphate + nicotinamide</text>
        <dbReference type="Rhea" id="RHEA:23324"/>
        <dbReference type="Rhea" id="RHEA-COMP:11106"/>
        <dbReference type="Rhea" id="RHEA-COMP:11107"/>
        <dbReference type="ChEBI" id="CHEBI:17154"/>
        <dbReference type="ChEBI" id="CHEBI:57540"/>
        <dbReference type="ChEBI" id="CHEBI:76596"/>
        <dbReference type="ChEBI" id="CHEBI:82883"/>
        <dbReference type="ChEBI" id="CHEBI:85027"/>
        <dbReference type="EC" id="2.7.1.160"/>
    </reaction>
</comment>
<comment type="function">
    <text evidence="1">Catalyzes the last step of tRNA splicing, the transfer of the splice junction 2'-phosphate from ligated tRNA to NAD to produce ADP-ribose 1''-2'' cyclic phosphate.</text>
</comment>
<dbReference type="Gene3D" id="1.10.10.970">
    <property type="entry name" value="RNA 2'-phosphotransferase, Tpt1/KptA family, N-terminal domain"/>
    <property type="match status" value="1"/>
</dbReference>
<dbReference type="AlphaFoldDB" id="A0AAD6YVC6"/>
<evidence type="ECO:0000256" key="1">
    <source>
        <dbReference type="ARBA" id="ARBA00003343"/>
    </source>
</evidence>
<feature type="region of interest" description="Disordered" evidence="7">
    <location>
        <begin position="193"/>
        <end position="216"/>
    </location>
</feature>
<proteinExistence type="inferred from homology"/>
<feature type="compositionally biased region" description="Basic and acidic residues" evidence="7">
    <location>
        <begin position="203"/>
        <end position="216"/>
    </location>
</feature>
<dbReference type="InterPro" id="IPR002745">
    <property type="entry name" value="Ptrans_KptA/Tpt1"/>
</dbReference>
<evidence type="ECO:0000256" key="3">
    <source>
        <dbReference type="ARBA" id="ARBA00012007"/>
    </source>
</evidence>
<protein>
    <recommendedName>
        <fullName evidence="3">2'-phosphotransferase</fullName>
        <ecNumber evidence="3">2.7.1.160</ecNumber>
    </recommendedName>
</protein>
<evidence type="ECO:0000256" key="6">
    <source>
        <dbReference type="ARBA" id="ARBA00047949"/>
    </source>
</evidence>
<keyword evidence="4" id="KW-0808">Transferase</keyword>
<gene>
    <name evidence="8" type="ORF">GGX14DRAFT_343871</name>
</gene>
<evidence type="ECO:0000313" key="9">
    <source>
        <dbReference type="Proteomes" id="UP001219525"/>
    </source>
</evidence>
<evidence type="ECO:0000256" key="2">
    <source>
        <dbReference type="ARBA" id="ARBA00009836"/>
    </source>
</evidence>
<comment type="caution">
    <text evidence="8">The sequence shown here is derived from an EMBL/GenBank/DDBJ whole genome shotgun (WGS) entry which is preliminary data.</text>
</comment>
<name>A0AAD6YVC6_9AGAR</name>
<dbReference type="InterPro" id="IPR042080">
    <property type="entry name" value="RNA_2'-PTrans_N"/>
</dbReference>
<dbReference type="PANTHER" id="PTHR12684">
    <property type="entry name" value="PUTATIVE PHOSPHOTRANSFERASE"/>
    <property type="match status" value="1"/>
</dbReference>
<dbReference type="GO" id="GO:0000215">
    <property type="term" value="F:tRNA 2'-phosphotransferase activity"/>
    <property type="evidence" value="ECO:0007669"/>
    <property type="project" value="UniProtKB-EC"/>
</dbReference>
<sequence length="216" mass="24100">MPQQNRLSRELSYLLRHGAQRVGLPIRSDGYLRHRSLLGRMDFATLQNIVRDDPKSRYGLLQEGHNSETSGSWWIRANQGHSMPNVILDLKPIQSASEIPIAVHGTSMSAWKVISEKGLSRMTRNHIHLAQGFVGDVISGMRSSSEILIFIDVASALDTGIKFYVSSNGVILTPGDNKGYLECKFFSRVERVKPSSDPIPGWDTRDKEIESGDVKP</sequence>
<dbReference type="InterPro" id="IPR042081">
    <property type="entry name" value="RNA_2'-PTrans_C"/>
</dbReference>
<keyword evidence="5" id="KW-0520">NAD</keyword>
<evidence type="ECO:0000256" key="5">
    <source>
        <dbReference type="ARBA" id="ARBA00023027"/>
    </source>
</evidence>
<dbReference type="Gene3D" id="3.20.170.30">
    <property type="match status" value="1"/>
</dbReference>
<dbReference type="SUPFAM" id="SSF56399">
    <property type="entry name" value="ADP-ribosylation"/>
    <property type="match status" value="1"/>
</dbReference>
<evidence type="ECO:0000256" key="7">
    <source>
        <dbReference type="SAM" id="MobiDB-lite"/>
    </source>
</evidence>
<keyword evidence="9" id="KW-1185">Reference proteome</keyword>
<dbReference type="PANTHER" id="PTHR12684:SF2">
    <property type="entry name" value="TRNA 2'-PHOSPHOTRANSFERASE 1"/>
    <property type="match status" value="1"/>
</dbReference>
<comment type="similarity">
    <text evidence="2">Belongs to the KptA/TPT1 family.</text>
</comment>
<dbReference type="Proteomes" id="UP001219525">
    <property type="component" value="Unassembled WGS sequence"/>
</dbReference>
<dbReference type="EC" id="2.7.1.160" evidence="3"/>
<evidence type="ECO:0000313" key="8">
    <source>
        <dbReference type="EMBL" id="KAJ7230486.1"/>
    </source>
</evidence>
<evidence type="ECO:0000256" key="4">
    <source>
        <dbReference type="ARBA" id="ARBA00022679"/>
    </source>
</evidence>
<reference evidence="8" key="1">
    <citation type="submission" date="2023-03" db="EMBL/GenBank/DDBJ databases">
        <title>Massive genome expansion in bonnet fungi (Mycena s.s.) driven by repeated elements and novel gene families across ecological guilds.</title>
        <authorList>
            <consortium name="Lawrence Berkeley National Laboratory"/>
            <person name="Harder C.B."/>
            <person name="Miyauchi S."/>
            <person name="Viragh M."/>
            <person name="Kuo A."/>
            <person name="Thoen E."/>
            <person name="Andreopoulos B."/>
            <person name="Lu D."/>
            <person name="Skrede I."/>
            <person name="Drula E."/>
            <person name="Henrissat B."/>
            <person name="Morin E."/>
            <person name="Kohler A."/>
            <person name="Barry K."/>
            <person name="LaButti K."/>
            <person name="Morin E."/>
            <person name="Salamov A."/>
            <person name="Lipzen A."/>
            <person name="Mereny Z."/>
            <person name="Hegedus B."/>
            <person name="Baldrian P."/>
            <person name="Stursova M."/>
            <person name="Weitz H."/>
            <person name="Taylor A."/>
            <person name="Grigoriev I.V."/>
            <person name="Nagy L.G."/>
            <person name="Martin F."/>
            <person name="Kauserud H."/>
        </authorList>
    </citation>
    <scope>NUCLEOTIDE SEQUENCE</scope>
    <source>
        <strain evidence="8">9144</strain>
    </source>
</reference>
<organism evidence="8 9">
    <name type="scientific">Mycena pura</name>
    <dbReference type="NCBI Taxonomy" id="153505"/>
    <lineage>
        <taxon>Eukaryota</taxon>
        <taxon>Fungi</taxon>
        <taxon>Dikarya</taxon>
        <taxon>Basidiomycota</taxon>
        <taxon>Agaricomycotina</taxon>
        <taxon>Agaricomycetes</taxon>
        <taxon>Agaricomycetidae</taxon>
        <taxon>Agaricales</taxon>
        <taxon>Marasmiineae</taxon>
        <taxon>Mycenaceae</taxon>
        <taxon>Mycena</taxon>
    </lineage>
</organism>
<accession>A0AAD6YVC6</accession>